<reference evidence="2 3" key="1">
    <citation type="submission" date="2018-04" db="EMBL/GenBank/DDBJ databases">
        <title>The genome of golden apple snail Pomacea canaliculata provides insight into stress tolerance and invasive adaptation.</title>
        <authorList>
            <person name="Liu C."/>
            <person name="Liu B."/>
            <person name="Ren Y."/>
            <person name="Zhang Y."/>
            <person name="Wang H."/>
            <person name="Li S."/>
            <person name="Jiang F."/>
            <person name="Yin L."/>
            <person name="Zhang G."/>
            <person name="Qian W."/>
            <person name="Fan W."/>
        </authorList>
    </citation>
    <scope>NUCLEOTIDE SEQUENCE [LARGE SCALE GENOMIC DNA]</scope>
    <source>
        <strain evidence="2">SZHN2017</strain>
        <tissue evidence="2">Muscle</tissue>
    </source>
</reference>
<proteinExistence type="predicted"/>
<dbReference type="EMBL" id="PZQS01000001">
    <property type="protein sequence ID" value="PVD37565.1"/>
    <property type="molecule type" value="Genomic_DNA"/>
</dbReference>
<feature type="transmembrane region" description="Helical" evidence="1">
    <location>
        <begin position="261"/>
        <end position="282"/>
    </location>
</feature>
<name>A0A2T7PVV6_POMCA</name>
<accession>A0A2T7PVV6</accession>
<evidence type="ECO:0000256" key="1">
    <source>
        <dbReference type="SAM" id="Phobius"/>
    </source>
</evidence>
<comment type="caution">
    <text evidence="2">The sequence shown here is derived from an EMBL/GenBank/DDBJ whole genome shotgun (WGS) entry which is preliminary data.</text>
</comment>
<dbReference type="Proteomes" id="UP000245119">
    <property type="component" value="Linkage Group LG1"/>
</dbReference>
<organism evidence="2 3">
    <name type="scientific">Pomacea canaliculata</name>
    <name type="common">Golden apple snail</name>
    <dbReference type="NCBI Taxonomy" id="400727"/>
    <lineage>
        <taxon>Eukaryota</taxon>
        <taxon>Metazoa</taxon>
        <taxon>Spiralia</taxon>
        <taxon>Lophotrochozoa</taxon>
        <taxon>Mollusca</taxon>
        <taxon>Gastropoda</taxon>
        <taxon>Caenogastropoda</taxon>
        <taxon>Architaenioglossa</taxon>
        <taxon>Ampullarioidea</taxon>
        <taxon>Ampullariidae</taxon>
        <taxon>Pomacea</taxon>
    </lineage>
</organism>
<keyword evidence="3" id="KW-1185">Reference proteome</keyword>
<evidence type="ECO:0000313" key="3">
    <source>
        <dbReference type="Proteomes" id="UP000245119"/>
    </source>
</evidence>
<dbReference type="AlphaFoldDB" id="A0A2T7PVV6"/>
<dbReference type="OrthoDB" id="536948at2759"/>
<keyword evidence="1" id="KW-0812">Transmembrane</keyword>
<keyword evidence="1" id="KW-0472">Membrane</keyword>
<protein>
    <submittedName>
        <fullName evidence="2">Uncharacterized protein</fullName>
    </submittedName>
</protein>
<keyword evidence="1" id="KW-1133">Transmembrane helix</keyword>
<gene>
    <name evidence="2" type="ORF">C0Q70_00161</name>
</gene>
<evidence type="ECO:0000313" key="2">
    <source>
        <dbReference type="EMBL" id="PVD37565.1"/>
    </source>
</evidence>
<sequence length="349" mass="38351">MPQVRTCAQIVLQAGFKSYLAKPRVCRALQGSILQVWTPVFPAPRVSINPSRRSSSVWPVQQVSTKMAADSQLAARVPTEQAHHCQQQRIATTAQCPHPQIYVTPSDYILLESPAPSTTVTVTLIYTLLVVCTDDQAREVSTHLFTQVQRLDVDGVCVDLACSNVHVTAWCESYTAYVINSEIRFDNLPTELSTPNISLVPPEELLLQTAIHTNIFDHLQIPGTVLQKNKIATSSRQTCPPGFVLSENICVHADDYLTHHLGVIFGCVVAVVVVIILSVVLYKLRGKSNILVSLGHSAVMEKEYGILNPGYENLEMREVGGQKAPGTPQANEEQELYDIIPEDGCPLST</sequence>